<dbReference type="Gene3D" id="1.10.3210.10">
    <property type="entry name" value="Hypothetical protein af1432"/>
    <property type="match status" value="1"/>
</dbReference>
<reference evidence="2" key="1">
    <citation type="submission" date="2025-08" db="UniProtKB">
        <authorList>
            <consortium name="RefSeq"/>
        </authorList>
    </citation>
    <scope>IDENTIFICATION</scope>
    <source>
        <tissue evidence="2">Muscle</tissue>
    </source>
</reference>
<evidence type="ECO:0000313" key="1">
    <source>
        <dbReference type="Proteomes" id="UP000694941"/>
    </source>
</evidence>
<dbReference type="RefSeq" id="XP_013793793.1">
    <property type="nucleotide sequence ID" value="XM_013938339.2"/>
</dbReference>
<sequence>MTLTLRVKTSKPPSHTKPFRMEMTIRRPKICIISTFYFELSDSSKLTLVHQGGAMTPEEAEAFLKSPSFDTILLIRSWDDQSKESKIQVKPLDHYKKTSVHPFLIKFMLLSKCVRLLTLLSSPLNNKLVFIV</sequence>
<organism evidence="1 2">
    <name type="scientific">Limulus polyphemus</name>
    <name type="common">Atlantic horseshoe crab</name>
    <dbReference type="NCBI Taxonomy" id="6850"/>
    <lineage>
        <taxon>Eukaryota</taxon>
        <taxon>Metazoa</taxon>
        <taxon>Ecdysozoa</taxon>
        <taxon>Arthropoda</taxon>
        <taxon>Chelicerata</taxon>
        <taxon>Merostomata</taxon>
        <taxon>Xiphosura</taxon>
        <taxon>Limulidae</taxon>
        <taxon>Limulus</taxon>
    </lineage>
</organism>
<keyword evidence="1" id="KW-1185">Reference proteome</keyword>
<evidence type="ECO:0000313" key="2">
    <source>
        <dbReference type="RefSeq" id="XP_013793793.1"/>
    </source>
</evidence>
<dbReference type="PANTHER" id="PTHR40202">
    <property type="match status" value="1"/>
</dbReference>
<dbReference type="GeneID" id="106477816"/>
<dbReference type="Proteomes" id="UP000694941">
    <property type="component" value="Unplaced"/>
</dbReference>
<dbReference type="PANTHER" id="PTHR40202:SF1">
    <property type="entry name" value="HD DOMAIN-CONTAINING PROTEIN"/>
    <property type="match status" value="1"/>
</dbReference>
<dbReference type="InterPro" id="IPR052567">
    <property type="entry name" value="OP_Dioxygenase"/>
</dbReference>
<name>A0ABM1C435_LIMPO</name>
<accession>A0ABM1C435</accession>
<gene>
    <name evidence="2" type="primary">LOC106477816</name>
</gene>
<protein>
    <submittedName>
        <fullName evidence="2">Uncharacterized protein LOC106477816</fullName>
    </submittedName>
</protein>
<proteinExistence type="predicted"/>